<evidence type="ECO:0000256" key="2">
    <source>
        <dbReference type="ARBA" id="ARBA00023136"/>
    </source>
</evidence>
<dbReference type="PROSITE" id="PS50835">
    <property type="entry name" value="IG_LIKE"/>
    <property type="match status" value="2"/>
</dbReference>
<feature type="domain" description="Ig-like" evidence="8">
    <location>
        <begin position="34"/>
        <end position="125"/>
    </location>
</feature>
<evidence type="ECO:0000256" key="3">
    <source>
        <dbReference type="ARBA" id="ARBA00023157"/>
    </source>
</evidence>
<feature type="signal peptide" evidence="7">
    <location>
        <begin position="1"/>
        <end position="27"/>
    </location>
</feature>
<evidence type="ECO:0000256" key="7">
    <source>
        <dbReference type="SAM" id="SignalP"/>
    </source>
</evidence>
<evidence type="ECO:0000256" key="4">
    <source>
        <dbReference type="ARBA" id="ARBA00023180"/>
    </source>
</evidence>
<feature type="transmembrane region" description="Helical" evidence="6">
    <location>
        <begin position="231"/>
        <end position="251"/>
    </location>
</feature>
<dbReference type="InterPro" id="IPR051275">
    <property type="entry name" value="Cell_adhesion_signaling"/>
</dbReference>
<dbReference type="InterPro" id="IPR003599">
    <property type="entry name" value="Ig_sub"/>
</dbReference>
<dbReference type="AlphaFoldDB" id="A0AAV6SGB7"/>
<evidence type="ECO:0000256" key="1">
    <source>
        <dbReference type="ARBA" id="ARBA00004479"/>
    </source>
</evidence>
<dbReference type="GO" id="GO:0005886">
    <property type="term" value="C:plasma membrane"/>
    <property type="evidence" value="ECO:0007669"/>
    <property type="project" value="TreeGrafter"/>
</dbReference>
<evidence type="ECO:0000256" key="6">
    <source>
        <dbReference type="SAM" id="Phobius"/>
    </source>
</evidence>
<accession>A0AAV6SGB7</accession>
<keyword evidence="6" id="KW-1133">Transmembrane helix</keyword>
<keyword evidence="10" id="KW-1185">Reference proteome</keyword>
<protein>
    <recommendedName>
        <fullName evidence="8">Ig-like domain-containing protein</fullName>
    </recommendedName>
</protein>
<comment type="subcellular location">
    <subcellularLocation>
        <location evidence="1">Membrane</location>
        <topology evidence="1">Single-pass type I membrane protein</topology>
    </subcellularLocation>
</comment>
<dbReference type="CDD" id="cd00096">
    <property type="entry name" value="Ig"/>
    <property type="match status" value="1"/>
</dbReference>
<evidence type="ECO:0000259" key="8">
    <source>
        <dbReference type="PROSITE" id="PS50835"/>
    </source>
</evidence>
<keyword evidence="6" id="KW-0812">Transmembrane</keyword>
<dbReference type="EMBL" id="JAGKHQ010000005">
    <property type="protein sequence ID" value="KAG7515857.1"/>
    <property type="molecule type" value="Genomic_DNA"/>
</dbReference>
<comment type="caution">
    <text evidence="9">The sequence shown here is derived from an EMBL/GenBank/DDBJ whole genome shotgun (WGS) entry which is preliminary data.</text>
</comment>
<keyword evidence="7" id="KW-0732">Signal</keyword>
<feature type="chain" id="PRO_5044715250" description="Ig-like domain-containing protein" evidence="7">
    <location>
        <begin position="28"/>
        <end position="265"/>
    </location>
</feature>
<dbReference type="Pfam" id="PF13895">
    <property type="entry name" value="Ig_2"/>
    <property type="match status" value="1"/>
</dbReference>
<dbReference type="SMART" id="SM00409">
    <property type="entry name" value="IG"/>
    <property type="match status" value="2"/>
</dbReference>
<dbReference type="GO" id="GO:0005911">
    <property type="term" value="C:cell-cell junction"/>
    <property type="evidence" value="ECO:0007669"/>
    <property type="project" value="TreeGrafter"/>
</dbReference>
<reference evidence="9 10" key="1">
    <citation type="journal article" date="2021" name="Sci. Rep.">
        <title>Chromosome anchoring in Senegalese sole (Solea senegalensis) reveals sex-associated markers and genome rearrangements in flatfish.</title>
        <authorList>
            <person name="Guerrero-Cozar I."/>
            <person name="Gomez-Garrido J."/>
            <person name="Berbel C."/>
            <person name="Martinez-Blanch J.F."/>
            <person name="Alioto T."/>
            <person name="Claros M.G."/>
            <person name="Gagnaire P.A."/>
            <person name="Manchado M."/>
        </authorList>
    </citation>
    <scope>NUCLEOTIDE SEQUENCE [LARGE SCALE GENOMIC DNA]</scope>
    <source>
        <strain evidence="9">Sse05_10M</strain>
    </source>
</reference>
<keyword evidence="5" id="KW-0393">Immunoglobulin domain</keyword>
<keyword evidence="2 6" id="KW-0472">Membrane</keyword>
<evidence type="ECO:0000256" key="5">
    <source>
        <dbReference type="ARBA" id="ARBA00023319"/>
    </source>
</evidence>
<reference evidence="9" key="2">
    <citation type="submission" date="2021-03" db="EMBL/GenBank/DDBJ databases">
        <authorList>
            <person name="Guerrero-Cozar I."/>
            <person name="Gomez-Garrido J."/>
            <person name="Berbel C."/>
            <person name="Martinez-Blanch J.F."/>
            <person name="Alioto T."/>
            <person name="Claros M.G."/>
            <person name="Gagnaire P.A."/>
            <person name="Manchado M."/>
        </authorList>
    </citation>
    <scope>NUCLEOTIDE SEQUENCE</scope>
    <source>
        <strain evidence="9">Sse05_10M</strain>
        <tissue evidence="9">Blood</tissue>
    </source>
</reference>
<evidence type="ECO:0000313" key="10">
    <source>
        <dbReference type="Proteomes" id="UP000693946"/>
    </source>
</evidence>
<evidence type="ECO:0000313" key="9">
    <source>
        <dbReference type="EMBL" id="KAG7515858.1"/>
    </source>
</evidence>
<keyword evidence="3" id="KW-1015">Disulfide bond</keyword>
<dbReference type="GO" id="GO:0098609">
    <property type="term" value="P:cell-cell adhesion"/>
    <property type="evidence" value="ECO:0007669"/>
    <property type="project" value="TreeGrafter"/>
</dbReference>
<dbReference type="EMBL" id="JAGKHQ010000005">
    <property type="protein sequence ID" value="KAG7515855.1"/>
    <property type="molecule type" value="Genomic_DNA"/>
</dbReference>
<gene>
    <name evidence="9" type="ORF">JOB18_017346</name>
</gene>
<dbReference type="PANTHER" id="PTHR11640:SF31">
    <property type="entry name" value="IRREGULAR CHIASM C-ROUGHEST PROTEIN-RELATED"/>
    <property type="match status" value="1"/>
</dbReference>
<dbReference type="Proteomes" id="UP000693946">
    <property type="component" value="Linkage Group LG13"/>
</dbReference>
<name>A0AAV6SGB7_SOLSE</name>
<dbReference type="EMBL" id="JAGKHQ010000005">
    <property type="protein sequence ID" value="KAG7515858.1"/>
    <property type="molecule type" value="Genomic_DNA"/>
</dbReference>
<sequence>MKMKLIFRLPLFLLLLLLLQCAEQMSGVTIESDPAVSRDGVIQTELEKVVSLLCLPGNRSEAEAEAEAEAELVWLRNDQLVRLTEENRKDQSRVCVTPVIYDDNGANFTCFLSGNDTVRASVVLNVTFPPQLSGSEQVLVEDMDDLVLRCDIWANPAISSVLWTLNGTAVDLTAGRFTRTNDGFSSWLSTSGVKRSLHEGTYQCTVVSSMYGEHSKSFHVTVTEKTIKFPLMPMIAGLVVVCLTTILAVLSRWHKIVKCVKSCRK</sequence>
<dbReference type="InterPro" id="IPR007110">
    <property type="entry name" value="Ig-like_dom"/>
</dbReference>
<dbReference type="GO" id="GO:0050839">
    <property type="term" value="F:cell adhesion molecule binding"/>
    <property type="evidence" value="ECO:0007669"/>
    <property type="project" value="TreeGrafter"/>
</dbReference>
<keyword evidence="4" id="KW-0325">Glycoprotein</keyword>
<proteinExistence type="predicted"/>
<organism evidence="9 10">
    <name type="scientific">Solea senegalensis</name>
    <name type="common">Senegalese sole</name>
    <dbReference type="NCBI Taxonomy" id="28829"/>
    <lineage>
        <taxon>Eukaryota</taxon>
        <taxon>Metazoa</taxon>
        <taxon>Chordata</taxon>
        <taxon>Craniata</taxon>
        <taxon>Vertebrata</taxon>
        <taxon>Euteleostomi</taxon>
        <taxon>Actinopterygii</taxon>
        <taxon>Neopterygii</taxon>
        <taxon>Teleostei</taxon>
        <taxon>Neoteleostei</taxon>
        <taxon>Acanthomorphata</taxon>
        <taxon>Carangaria</taxon>
        <taxon>Pleuronectiformes</taxon>
        <taxon>Pleuronectoidei</taxon>
        <taxon>Soleidae</taxon>
        <taxon>Solea</taxon>
    </lineage>
</organism>
<dbReference type="PANTHER" id="PTHR11640">
    <property type="entry name" value="NEPHRIN"/>
    <property type="match status" value="1"/>
</dbReference>
<feature type="domain" description="Ig-like" evidence="8">
    <location>
        <begin position="130"/>
        <end position="223"/>
    </location>
</feature>